<organism evidence="2 3">
    <name type="scientific">Streptomyces humicola</name>
    <dbReference type="NCBI Taxonomy" id="2953240"/>
    <lineage>
        <taxon>Bacteria</taxon>
        <taxon>Bacillati</taxon>
        <taxon>Actinomycetota</taxon>
        <taxon>Actinomycetes</taxon>
        <taxon>Kitasatosporales</taxon>
        <taxon>Streptomycetaceae</taxon>
        <taxon>Streptomyces</taxon>
    </lineage>
</organism>
<dbReference type="RefSeq" id="WP_255919338.1">
    <property type="nucleotide sequence ID" value="NZ_JANFNG010000003.1"/>
</dbReference>
<evidence type="ECO:0000256" key="1">
    <source>
        <dbReference type="SAM" id="MobiDB-lite"/>
    </source>
</evidence>
<keyword evidence="3" id="KW-1185">Reference proteome</keyword>
<feature type="compositionally biased region" description="Low complexity" evidence="1">
    <location>
        <begin position="171"/>
        <end position="197"/>
    </location>
</feature>
<dbReference type="Proteomes" id="UP001057702">
    <property type="component" value="Unassembled WGS sequence"/>
</dbReference>
<proteinExistence type="predicted"/>
<name>A0ABT1PRZ5_9ACTN</name>
<reference evidence="2" key="1">
    <citation type="submission" date="2022-06" db="EMBL/GenBank/DDBJ databases">
        <title>Draft genome sequence of Streptomyces sp. RB6PN25 isolated from peat swamp forest in Thailand.</title>
        <authorList>
            <person name="Duangmal K."/>
            <person name="Klaysubun C."/>
        </authorList>
    </citation>
    <scope>NUCLEOTIDE SEQUENCE</scope>
    <source>
        <strain evidence="2">RB6PN25</strain>
    </source>
</reference>
<evidence type="ECO:0000313" key="3">
    <source>
        <dbReference type="Proteomes" id="UP001057702"/>
    </source>
</evidence>
<feature type="region of interest" description="Disordered" evidence="1">
    <location>
        <begin position="64"/>
        <end position="197"/>
    </location>
</feature>
<feature type="compositionally biased region" description="Acidic residues" evidence="1">
    <location>
        <begin position="1"/>
        <end position="12"/>
    </location>
</feature>
<accession>A0ABT1PRZ5</accession>
<protein>
    <submittedName>
        <fullName evidence="2">Hydrogenase expression protein HypF</fullName>
    </submittedName>
</protein>
<feature type="compositionally biased region" description="Low complexity" evidence="1">
    <location>
        <begin position="152"/>
        <end position="163"/>
    </location>
</feature>
<dbReference type="EMBL" id="JANFNG010000003">
    <property type="protein sequence ID" value="MCQ4080448.1"/>
    <property type="molecule type" value="Genomic_DNA"/>
</dbReference>
<comment type="caution">
    <text evidence="2">The sequence shown here is derived from an EMBL/GenBank/DDBJ whole genome shotgun (WGS) entry which is preliminary data.</text>
</comment>
<feature type="region of interest" description="Disordered" evidence="1">
    <location>
        <begin position="1"/>
        <end position="34"/>
    </location>
</feature>
<feature type="compositionally biased region" description="Low complexity" evidence="1">
    <location>
        <begin position="81"/>
        <end position="144"/>
    </location>
</feature>
<gene>
    <name evidence="2" type="ORF">NGB36_07500</name>
</gene>
<evidence type="ECO:0000313" key="2">
    <source>
        <dbReference type="EMBL" id="MCQ4080448.1"/>
    </source>
</evidence>
<sequence>MRDDALPEDQVAEGDGSGTRTGPRHAAPRKSLLTRANASAGKAIAMAAMPTAVIMGMGLTPRLASADELPKNPFSGDSCVSQSDSPSPSSSASASPSATPSPSASPSTSPTPSASPKASTQAKAPGASKSSGSSSAGSTSNTTNSGGGLLGGLSNTLSGLGNTLTGGGGSSSASPTPSASPSASSSGSGSSGLLGSVTKTVSKTTGSVASTAKGATDSVTKTVSNAASALPTASSSSSGNGTPYPCPTYNAKALADAGLEQTPELLPNQPWVLKTSLLTLTGLDYHGVVKVKTENGSVKDVLKFTATAVDIKDLHQIQDGSNGTYNHVKAAPGSTSTIRNGTVTMYTQELKGDLFGLIPVTFSPDSPPPVNVPFAFFTNVTVTQAGQFGGTLTVPGMDAYGNTSPD</sequence>